<evidence type="ECO:0000256" key="1">
    <source>
        <dbReference type="SAM" id="Phobius"/>
    </source>
</evidence>
<protein>
    <submittedName>
        <fullName evidence="3">Phospholipid/cholesterol/gamma-HCH transport system substrate-binding protein</fullName>
    </submittedName>
</protein>
<keyword evidence="1" id="KW-1133">Transmembrane helix</keyword>
<dbReference type="PANTHER" id="PTHR36698:SF2">
    <property type="entry name" value="MCE_MLAD DOMAIN-CONTAINING PROTEIN"/>
    <property type="match status" value="1"/>
</dbReference>
<evidence type="ECO:0000259" key="2">
    <source>
        <dbReference type="Pfam" id="PF02470"/>
    </source>
</evidence>
<sequence>METRANYALIGLFTLAVITAGFLFVYWFSGGQNANSRYTYKVAFTGSVSGLGPGSLVTFNGIRVGEVRAVSFDPENPRLVIATIDISRDVQIRKDTRALLDVQIVSGVGSVALVGGSVDSQVVKPCPDPDCTIRAERSDFQDILESARNVARRANEVAEKLTVIIDQNQAAIDDTIQNINRFSKALGDNSDGVNRFLSSVGPAADQVKALAGSLDGIAREIDAKQVRDIVANADKFTAALGNSSANVQKTVDNVASITAKINKASDQVEGVLKAVQSFLGSTNGQGAVDAITQAANSIRQLAQNLDKRTAEITAGLNRFTGSGLGEVRNLTVDSQRTLGEINRTLRSINQNPQQFIFGAKPSIPQFNGRQ</sequence>
<organism evidence="3 4">
    <name type="scientific">Camelimonas lactis</name>
    <dbReference type="NCBI Taxonomy" id="659006"/>
    <lineage>
        <taxon>Bacteria</taxon>
        <taxon>Pseudomonadati</taxon>
        <taxon>Pseudomonadota</taxon>
        <taxon>Alphaproteobacteria</taxon>
        <taxon>Hyphomicrobiales</taxon>
        <taxon>Chelatococcaceae</taxon>
        <taxon>Camelimonas</taxon>
    </lineage>
</organism>
<dbReference type="OrthoDB" id="9808689at2"/>
<dbReference type="EMBL" id="SLWL01000004">
    <property type="protein sequence ID" value="TCO14249.1"/>
    <property type="molecule type" value="Genomic_DNA"/>
</dbReference>
<evidence type="ECO:0000313" key="3">
    <source>
        <dbReference type="EMBL" id="TCO14249.1"/>
    </source>
</evidence>
<feature type="domain" description="Mce/MlaD" evidence="2">
    <location>
        <begin position="38"/>
        <end position="112"/>
    </location>
</feature>
<feature type="transmembrane region" description="Helical" evidence="1">
    <location>
        <begin position="7"/>
        <end position="28"/>
    </location>
</feature>
<gene>
    <name evidence="3" type="ORF">EV666_104202</name>
</gene>
<evidence type="ECO:0000313" key="4">
    <source>
        <dbReference type="Proteomes" id="UP000294881"/>
    </source>
</evidence>
<name>A0A4R2GU99_9HYPH</name>
<proteinExistence type="predicted"/>
<keyword evidence="1" id="KW-0812">Transmembrane</keyword>
<accession>A0A4R2GU99</accession>
<dbReference type="RefSeq" id="WP_132005173.1">
    <property type="nucleotide sequence ID" value="NZ_JBHUNN010000002.1"/>
</dbReference>
<dbReference type="SUPFAM" id="SSF58104">
    <property type="entry name" value="Methyl-accepting chemotaxis protein (MCP) signaling domain"/>
    <property type="match status" value="1"/>
</dbReference>
<dbReference type="Pfam" id="PF02470">
    <property type="entry name" value="MlaD"/>
    <property type="match status" value="1"/>
</dbReference>
<keyword evidence="4" id="KW-1185">Reference proteome</keyword>
<dbReference type="InterPro" id="IPR003399">
    <property type="entry name" value="Mce/MlaD"/>
</dbReference>
<dbReference type="AlphaFoldDB" id="A0A4R2GU99"/>
<reference evidence="3 4" key="1">
    <citation type="submission" date="2019-03" db="EMBL/GenBank/DDBJ databases">
        <title>Genomic Encyclopedia of Type Strains, Phase IV (KMG-IV): sequencing the most valuable type-strain genomes for metagenomic binning, comparative biology and taxonomic classification.</title>
        <authorList>
            <person name="Goeker M."/>
        </authorList>
    </citation>
    <scope>NUCLEOTIDE SEQUENCE [LARGE SCALE GENOMIC DNA]</scope>
    <source>
        <strain evidence="3 4">DSM 22958</strain>
    </source>
</reference>
<comment type="caution">
    <text evidence="3">The sequence shown here is derived from an EMBL/GenBank/DDBJ whole genome shotgun (WGS) entry which is preliminary data.</text>
</comment>
<keyword evidence="1" id="KW-0472">Membrane</keyword>
<dbReference type="Proteomes" id="UP000294881">
    <property type="component" value="Unassembled WGS sequence"/>
</dbReference>
<dbReference type="Gene3D" id="1.10.287.950">
    <property type="entry name" value="Methyl-accepting chemotaxis protein"/>
    <property type="match status" value="1"/>
</dbReference>
<dbReference type="PANTHER" id="PTHR36698">
    <property type="entry name" value="BLL5892 PROTEIN"/>
    <property type="match status" value="1"/>
</dbReference>